<proteinExistence type="predicted"/>
<name>A0ACC4EB74_PURLI</name>
<dbReference type="Proteomes" id="UP001638806">
    <property type="component" value="Unassembled WGS sequence"/>
</dbReference>
<organism evidence="1 2">
    <name type="scientific">Purpureocillium lilacinum</name>
    <name type="common">Paecilomyces lilacinus</name>
    <dbReference type="NCBI Taxonomy" id="33203"/>
    <lineage>
        <taxon>Eukaryota</taxon>
        <taxon>Fungi</taxon>
        <taxon>Dikarya</taxon>
        <taxon>Ascomycota</taxon>
        <taxon>Pezizomycotina</taxon>
        <taxon>Sordariomycetes</taxon>
        <taxon>Hypocreomycetidae</taxon>
        <taxon>Hypocreales</taxon>
        <taxon>Ophiocordycipitaceae</taxon>
        <taxon>Purpureocillium</taxon>
    </lineage>
</organism>
<evidence type="ECO:0000313" key="1">
    <source>
        <dbReference type="EMBL" id="KAL3965623.1"/>
    </source>
</evidence>
<reference evidence="1" key="1">
    <citation type="submission" date="2024-12" db="EMBL/GenBank/DDBJ databases">
        <title>Comparative genomics and development of molecular markers within Purpureocillium lilacinum and among Purpureocillium species.</title>
        <authorList>
            <person name="Yeh Z.-Y."/>
            <person name="Ni N.-T."/>
            <person name="Lo P.-H."/>
            <person name="Mushyakhwo K."/>
            <person name="Lin C.-F."/>
            <person name="Nai Y.-S."/>
        </authorList>
    </citation>
    <scope>NUCLEOTIDE SEQUENCE</scope>
    <source>
        <strain evidence="1">NCHU-NPUST-175</strain>
    </source>
</reference>
<accession>A0ACC4EB74</accession>
<dbReference type="EMBL" id="JBGNUJ010000002">
    <property type="protein sequence ID" value="KAL3965623.1"/>
    <property type="molecule type" value="Genomic_DNA"/>
</dbReference>
<evidence type="ECO:0000313" key="2">
    <source>
        <dbReference type="Proteomes" id="UP001638806"/>
    </source>
</evidence>
<comment type="caution">
    <text evidence="1">The sequence shown here is derived from an EMBL/GenBank/DDBJ whole genome shotgun (WGS) entry which is preliminary data.</text>
</comment>
<protein>
    <submittedName>
        <fullName evidence="1">Uncharacterized protein</fullName>
    </submittedName>
</protein>
<keyword evidence="2" id="KW-1185">Reference proteome</keyword>
<sequence>MFGTSATPEKAVSPSGNEILSRAAHALAAQDVVRELGSDEKSGLTEEEAAERLSKFGPNEFGEEKAIQPLKILIGQLFNAMTVVLALALAASFAIRAWVEGGVLAALILIDIVIGFFQDLQAARIVASLESLHSPTAHIWRSGLYETREATTIVPGDIIEFKTGDKIPADARLVDSVVLETDEALLTGESLPVPKNHSAILNDPNISPGDRMNVVLSSTVVTKGRGRAVVFATGCFTEIGLIAAALRMNQVESHEDELRPGYGNKAHLFAHAKRSLFKVWRAIGKFLGLTVGTPLQRQLSKLFLYVFAFAIICAIIVLAANKFDGRSDVIIYAIAVAVGTLPATLVLVLTVTMAVGTRVMMQRHVAVRNMRSLEALGGVTSMFQSGLIMYGADASMTDICSDKTGTLTQGRMVTKSAWLPGHGTYFVDSGDQPYNPDLGQLKLAAGQPSDHNDTADFCLTEKVQSGGLCHFLNIAALANNASLEQSDEDTIESWKAKGDPTEIAILVFAFRFGHRNNSALPMLEWEKIAEFPFDSTVKLMSVVCKYRDSGELQLFTKGATERVVERCSTISRDDDRTEDMNGKTKLAIMSNAKALAQQGLRVLALASKPVPSWSQDDPEKPALPRDRVECGLIFRGLIGIYDPLDLNRSLAWRPHRHSECYRHRSRHSPHRLDVLSADAARTTVMAAQDFDKLSDENVDKLAELPLVVARCTPKTKVRMVDALHRRGRYVAMTGDGVNDSPSLQRSDIGIAMGLNGSDVAKSASDIILMDDNFASILNAVEEGRRIFDNVQKFMLHVLAANVGLVITLLVGLAFRDGDDLSVFPLSPVEILFMMLVAGAFTENGLGFEAASPDILRRPPQNVTQTRHAAPEFLADLAVYGLVMAVCLLGSFVIVLYGLYGGQLGDDCNIEYSQQCDAAFRARSTCYVIMMWIFLFFAWELIDNRRSFFYGVVKDNKAWRQRLTNNKPLFWSVVIGFIVVFPTIYIPGLNHDAFCMGQSTKNGALFSRYSFSFFALARFGNGRKGLFEAKTSAGEDRGGSCGP</sequence>
<gene>
    <name evidence="1" type="ORF">ACCO45_002627</name>
</gene>